<proteinExistence type="predicted"/>
<protein>
    <submittedName>
        <fullName evidence="3">Histidine kinase</fullName>
    </submittedName>
</protein>
<keyword evidence="1" id="KW-0812">Transmembrane</keyword>
<dbReference type="InterPro" id="IPR050640">
    <property type="entry name" value="Bact_2-comp_sensor_kinase"/>
</dbReference>
<keyword evidence="1" id="KW-1133">Transmembrane helix</keyword>
<keyword evidence="3" id="KW-0418">Kinase</keyword>
<reference evidence="3 4" key="1">
    <citation type="submission" date="2016-10" db="EMBL/GenBank/DDBJ databases">
        <authorList>
            <person name="de Groot N.N."/>
        </authorList>
    </citation>
    <scope>NUCLEOTIDE SEQUENCE [LARGE SCALE GENOMIC DNA]</scope>
    <source>
        <strain evidence="3 4">CGMCC 1.7031</strain>
    </source>
</reference>
<dbReference type="RefSeq" id="WP_170826876.1">
    <property type="nucleotide sequence ID" value="NZ_FMVF01000015.1"/>
</dbReference>
<gene>
    <name evidence="3" type="ORF">SAMN02927903_02820</name>
</gene>
<dbReference type="PANTHER" id="PTHR34220:SF7">
    <property type="entry name" value="SENSOR HISTIDINE KINASE YPDA"/>
    <property type="match status" value="1"/>
</dbReference>
<evidence type="ECO:0000259" key="2">
    <source>
        <dbReference type="Pfam" id="PF06580"/>
    </source>
</evidence>
<keyword evidence="1" id="KW-0472">Membrane</keyword>
<feature type="transmembrane region" description="Helical" evidence="1">
    <location>
        <begin position="125"/>
        <end position="143"/>
    </location>
</feature>
<feature type="transmembrane region" description="Helical" evidence="1">
    <location>
        <begin position="5"/>
        <end position="24"/>
    </location>
</feature>
<evidence type="ECO:0000313" key="3">
    <source>
        <dbReference type="EMBL" id="SCY90255.1"/>
    </source>
</evidence>
<dbReference type="PANTHER" id="PTHR34220">
    <property type="entry name" value="SENSOR HISTIDINE KINASE YPDA"/>
    <property type="match status" value="1"/>
</dbReference>
<dbReference type="Gene3D" id="3.30.565.10">
    <property type="entry name" value="Histidine kinase-like ATPase, C-terminal domain"/>
    <property type="match status" value="1"/>
</dbReference>
<accession>A0A1G5JPD6</accession>
<name>A0A1G5JPD6_9FLAO</name>
<dbReference type="AlphaFoldDB" id="A0A1G5JPD6"/>
<dbReference type="STRING" id="490189.SAMN02927903_02820"/>
<dbReference type="Proteomes" id="UP000199354">
    <property type="component" value="Unassembled WGS sequence"/>
</dbReference>
<dbReference type="Pfam" id="PF06580">
    <property type="entry name" value="His_kinase"/>
    <property type="match status" value="1"/>
</dbReference>
<dbReference type="GO" id="GO:0000155">
    <property type="term" value="F:phosphorelay sensor kinase activity"/>
    <property type="evidence" value="ECO:0007669"/>
    <property type="project" value="InterPro"/>
</dbReference>
<feature type="domain" description="Signal transduction histidine kinase internal region" evidence="2">
    <location>
        <begin position="163"/>
        <end position="242"/>
    </location>
</feature>
<dbReference type="InterPro" id="IPR036890">
    <property type="entry name" value="HATPase_C_sf"/>
</dbReference>
<dbReference type="EMBL" id="FMVF01000015">
    <property type="protein sequence ID" value="SCY90255.1"/>
    <property type="molecule type" value="Genomic_DNA"/>
</dbReference>
<dbReference type="InterPro" id="IPR010559">
    <property type="entry name" value="Sig_transdc_His_kin_internal"/>
</dbReference>
<feature type="transmembrane region" description="Helical" evidence="1">
    <location>
        <begin position="82"/>
        <end position="105"/>
    </location>
</feature>
<evidence type="ECO:0000256" key="1">
    <source>
        <dbReference type="SAM" id="Phobius"/>
    </source>
</evidence>
<keyword evidence="3" id="KW-0808">Transferase</keyword>
<evidence type="ECO:0000313" key="4">
    <source>
        <dbReference type="Proteomes" id="UP000199354"/>
    </source>
</evidence>
<feature type="transmembrane region" description="Helical" evidence="1">
    <location>
        <begin position="36"/>
        <end position="62"/>
    </location>
</feature>
<dbReference type="GO" id="GO:0016020">
    <property type="term" value="C:membrane"/>
    <property type="evidence" value="ECO:0007669"/>
    <property type="project" value="InterPro"/>
</dbReference>
<sequence length="368" mass="42138">MSKRVWYHIAFWVVYILYKSYLNFDAGSMGSDITSAFASFLQVVLVQLVFAGVKIPLVYALFCATDRYLQKRASVTQTIMLVASLFAVAIFCMVLVNHFVVFGMIYQMPTEDLPTSLTAVKSLSYWFFILAFVGGVAISIKLVRLGIAQKIEEQELVKKKLEMELQFLKAQSNPHFLFNTLNNIYGLARKNSDKTAEVVLRLSSMLRYMLYETAHESIAIEHEIKIIEDYIELEKLRYSNRLDVVFHHSVDNKQEKLAPLILLPFVENAFKHGVGESRFRSEININLTLKDQRLTFVVANSKETTDSEDSEPKIGLANIKRQLELIYPGHELAIDQTSDTFKVALNIDLAWKNTTVLSLKTNRWPPKF</sequence>
<keyword evidence="4" id="KW-1185">Reference proteome</keyword>
<organism evidence="3 4">
    <name type="scientific">Flavobacterium caeni</name>
    <dbReference type="NCBI Taxonomy" id="490189"/>
    <lineage>
        <taxon>Bacteria</taxon>
        <taxon>Pseudomonadati</taxon>
        <taxon>Bacteroidota</taxon>
        <taxon>Flavobacteriia</taxon>
        <taxon>Flavobacteriales</taxon>
        <taxon>Flavobacteriaceae</taxon>
        <taxon>Flavobacterium</taxon>
    </lineage>
</organism>